<dbReference type="VEuPathDB" id="CryptoDB:Vbra_11221"/>
<proteinExistence type="predicted"/>
<feature type="region of interest" description="Disordered" evidence="1">
    <location>
        <begin position="208"/>
        <end position="248"/>
    </location>
</feature>
<dbReference type="AlphaFoldDB" id="A0A0G4ECP5"/>
<feature type="compositionally biased region" description="Basic and acidic residues" evidence="1">
    <location>
        <begin position="32"/>
        <end position="50"/>
    </location>
</feature>
<name>A0A0G4ECP5_VITBC</name>
<evidence type="ECO:0000256" key="1">
    <source>
        <dbReference type="SAM" id="MobiDB-lite"/>
    </source>
</evidence>
<sequence length="248" mass="26831">MCACTQKTHTSLEPAHAEFQSPVCYACRAENKKEKADKEKTGKEGERERGASGVWDAVEAPKSEGPTLGQELRHETCSASNPHPMRLSHHGGLHYDSIVLCHGQRPLTTAAPGALENRAIRRANRRREVSDKPTRSSAVELLTGLAVLCVRDLHAPVQGDGTQPHGIPSIGCLALNLKETKPQATRMTEVLQLARLLPHRLPAQIPPSYLAPVGGEPARQPARPPPQCRGPVAQGPRGAPSRLNRRGE</sequence>
<reference evidence="2 3" key="1">
    <citation type="submission" date="2014-11" db="EMBL/GenBank/DDBJ databases">
        <authorList>
            <person name="Zhu J."/>
            <person name="Qi W."/>
            <person name="Song R."/>
        </authorList>
    </citation>
    <scope>NUCLEOTIDE SEQUENCE [LARGE SCALE GENOMIC DNA]</scope>
</reference>
<feature type="region of interest" description="Disordered" evidence="1">
    <location>
        <begin position="32"/>
        <end position="52"/>
    </location>
</feature>
<accession>A0A0G4ECP5</accession>
<gene>
    <name evidence="2" type="ORF">Vbra_11221</name>
</gene>
<dbReference type="Proteomes" id="UP000041254">
    <property type="component" value="Unassembled WGS sequence"/>
</dbReference>
<keyword evidence="3" id="KW-1185">Reference proteome</keyword>
<evidence type="ECO:0000313" key="2">
    <source>
        <dbReference type="EMBL" id="CEL93511.1"/>
    </source>
</evidence>
<protein>
    <submittedName>
        <fullName evidence="2">Uncharacterized protein</fullName>
    </submittedName>
</protein>
<dbReference type="InParanoid" id="A0A0G4ECP5"/>
<organism evidence="2 3">
    <name type="scientific">Vitrella brassicaformis (strain CCMP3155)</name>
    <dbReference type="NCBI Taxonomy" id="1169540"/>
    <lineage>
        <taxon>Eukaryota</taxon>
        <taxon>Sar</taxon>
        <taxon>Alveolata</taxon>
        <taxon>Colpodellida</taxon>
        <taxon>Vitrellaceae</taxon>
        <taxon>Vitrella</taxon>
    </lineage>
</organism>
<evidence type="ECO:0000313" key="3">
    <source>
        <dbReference type="Proteomes" id="UP000041254"/>
    </source>
</evidence>
<dbReference type="PhylomeDB" id="A0A0G4ECP5"/>
<dbReference type="EMBL" id="CDMY01000176">
    <property type="protein sequence ID" value="CEL93511.1"/>
    <property type="molecule type" value="Genomic_DNA"/>
</dbReference>